<evidence type="ECO:0000313" key="3">
    <source>
        <dbReference type="Proteomes" id="UP000037510"/>
    </source>
</evidence>
<dbReference type="PROSITE" id="PS50082">
    <property type="entry name" value="WD_REPEATS_2"/>
    <property type="match status" value="2"/>
</dbReference>
<dbReference type="InterPro" id="IPR001680">
    <property type="entry name" value="WD40_rpt"/>
</dbReference>
<dbReference type="STRING" id="104452.A0A0L7LCS0"/>
<feature type="repeat" description="WD" evidence="1">
    <location>
        <begin position="183"/>
        <end position="215"/>
    </location>
</feature>
<protein>
    <submittedName>
        <fullName evidence="2">Guanine nucleotide-binding protein beta 2</fullName>
    </submittedName>
</protein>
<comment type="caution">
    <text evidence="2">The sequence shown here is derived from an EMBL/GenBank/DDBJ whole genome shotgun (WGS) entry which is preliminary data.</text>
</comment>
<dbReference type="SUPFAM" id="SSF50978">
    <property type="entry name" value="WD40 repeat-like"/>
    <property type="match status" value="1"/>
</dbReference>
<feature type="repeat" description="WD" evidence="1">
    <location>
        <begin position="128"/>
        <end position="169"/>
    </location>
</feature>
<gene>
    <name evidence="2" type="ORF">OBRU01_11131</name>
</gene>
<dbReference type="EMBL" id="JTDY01001676">
    <property type="protein sequence ID" value="KOB73185.1"/>
    <property type="molecule type" value="Genomic_DNA"/>
</dbReference>
<dbReference type="PANTHER" id="PTHR19850">
    <property type="entry name" value="GUANINE NUCLEOTIDE-BINDING PROTEIN BETA G PROTEIN BETA"/>
    <property type="match status" value="1"/>
</dbReference>
<evidence type="ECO:0000256" key="1">
    <source>
        <dbReference type="PROSITE-ProRule" id="PRU00221"/>
    </source>
</evidence>
<proteinExistence type="predicted"/>
<dbReference type="InterPro" id="IPR016346">
    <property type="entry name" value="G-protein_beta_1-5"/>
</dbReference>
<evidence type="ECO:0000313" key="2">
    <source>
        <dbReference type="EMBL" id="KOB73185.1"/>
    </source>
</evidence>
<name>A0A0L7LCS0_OPEBR</name>
<dbReference type="Pfam" id="PF00400">
    <property type="entry name" value="WD40"/>
    <property type="match status" value="2"/>
</dbReference>
<reference evidence="2 3" key="1">
    <citation type="journal article" date="2015" name="Genome Biol. Evol.">
        <title>The genome of winter moth (Operophtera brumata) provides a genomic perspective on sexual dimorphism and phenology.</title>
        <authorList>
            <person name="Derks M.F."/>
            <person name="Smit S."/>
            <person name="Salis L."/>
            <person name="Schijlen E."/>
            <person name="Bossers A."/>
            <person name="Mateman C."/>
            <person name="Pijl A.S."/>
            <person name="de Ridder D."/>
            <person name="Groenen M.A."/>
            <person name="Visser M.E."/>
            <person name="Megens H.J."/>
        </authorList>
    </citation>
    <scope>NUCLEOTIDE SEQUENCE [LARGE SCALE GENOMIC DNA]</scope>
    <source>
        <strain evidence="2">WM2013NL</strain>
        <tissue evidence="2">Head and thorax</tissue>
    </source>
</reference>
<dbReference type="InterPro" id="IPR036322">
    <property type="entry name" value="WD40_repeat_dom_sf"/>
</dbReference>
<organism evidence="2 3">
    <name type="scientific">Operophtera brumata</name>
    <name type="common">Winter moth</name>
    <name type="synonym">Phalaena brumata</name>
    <dbReference type="NCBI Taxonomy" id="104452"/>
    <lineage>
        <taxon>Eukaryota</taxon>
        <taxon>Metazoa</taxon>
        <taxon>Ecdysozoa</taxon>
        <taxon>Arthropoda</taxon>
        <taxon>Hexapoda</taxon>
        <taxon>Insecta</taxon>
        <taxon>Pterygota</taxon>
        <taxon>Neoptera</taxon>
        <taxon>Endopterygota</taxon>
        <taxon>Lepidoptera</taxon>
        <taxon>Glossata</taxon>
        <taxon>Ditrysia</taxon>
        <taxon>Geometroidea</taxon>
        <taxon>Geometridae</taxon>
        <taxon>Larentiinae</taxon>
        <taxon>Operophtera</taxon>
    </lineage>
</organism>
<dbReference type="PROSITE" id="PS50294">
    <property type="entry name" value="WD_REPEATS_REGION"/>
    <property type="match status" value="2"/>
</dbReference>
<keyword evidence="3" id="KW-1185">Reference proteome</keyword>
<accession>A0A0L7LCS0</accession>
<dbReference type="Proteomes" id="UP000037510">
    <property type="component" value="Unassembled WGS sequence"/>
</dbReference>
<dbReference type="SMART" id="SM00320">
    <property type="entry name" value="WD40"/>
    <property type="match status" value="2"/>
</dbReference>
<dbReference type="AlphaFoldDB" id="A0A0L7LCS0"/>
<dbReference type="Gene3D" id="2.130.10.10">
    <property type="entry name" value="YVTN repeat-like/Quinoprotein amine dehydrogenase"/>
    <property type="match status" value="2"/>
</dbReference>
<sequence length="215" mass="23743">MPKEDPETTALKKELTDLIEQVKADQEKLADCKLVEKCSDLGSIPKIRLQVKKSLKGHINKRHEGTGHTAAIRMACGGMDNMCTIYDVNNRDSTGAAKMVRELAGYEGFLSSCRCVWDLEAGKREMEFDAHAGDVVTISLSPDMKTYVTGSVDKTCKLWDVRDEKAKQTFFGHEADVNSVWTLNGHENRVTSIAVSPNGVAMTSCSWDQGVKVWG</sequence>
<keyword evidence="1" id="KW-0853">WD repeat</keyword>
<dbReference type="InterPro" id="IPR015943">
    <property type="entry name" value="WD40/YVTN_repeat-like_dom_sf"/>
</dbReference>
<dbReference type="GO" id="GO:0007165">
    <property type="term" value="P:signal transduction"/>
    <property type="evidence" value="ECO:0007669"/>
    <property type="project" value="InterPro"/>
</dbReference>